<evidence type="ECO:0000256" key="10">
    <source>
        <dbReference type="ARBA" id="ARBA00022982"/>
    </source>
</evidence>
<feature type="binding site" evidence="15">
    <location>
        <position position="391"/>
    </location>
    <ligand>
        <name>NADP(+)</name>
        <dbReference type="ChEBI" id="CHEBI:58349"/>
    </ligand>
</feature>
<comment type="subcellular location">
    <subcellularLocation>
        <location evidence="13">Mitochondrion</location>
    </subcellularLocation>
</comment>
<dbReference type="EC" id="1.18.1.6" evidence="4 13"/>
<protein>
    <recommendedName>
        <fullName evidence="5 13">NADPH:adrenodoxin oxidoreductase, mitochondrial</fullName>
        <ecNumber evidence="4 13">1.18.1.6</ecNumber>
    </recommendedName>
</protein>
<keyword evidence="8 13" id="KW-0274">FAD</keyword>
<evidence type="ECO:0000313" key="17">
    <source>
        <dbReference type="Proteomes" id="UP001153620"/>
    </source>
</evidence>
<keyword evidence="11 13" id="KW-0560">Oxidoreductase</keyword>
<comment type="pathway">
    <text evidence="2">Steroid metabolism; cholesterol metabolism.</text>
</comment>
<accession>A0A9N9RR40</accession>
<reference evidence="16" key="2">
    <citation type="submission" date="2022-10" db="EMBL/GenBank/DDBJ databases">
        <authorList>
            <consortium name="ENA_rothamsted_submissions"/>
            <consortium name="culmorum"/>
            <person name="King R."/>
        </authorList>
    </citation>
    <scope>NUCLEOTIDE SEQUENCE</scope>
</reference>
<evidence type="ECO:0000256" key="11">
    <source>
        <dbReference type="ARBA" id="ARBA00023002"/>
    </source>
</evidence>
<dbReference type="Proteomes" id="UP001153620">
    <property type="component" value="Chromosome 1"/>
</dbReference>
<feature type="binding site" evidence="15">
    <location>
        <position position="232"/>
    </location>
    <ligand>
        <name>NADP(+)</name>
        <dbReference type="ChEBI" id="CHEBI:58349"/>
    </ligand>
</feature>
<reference evidence="16" key="1">
    <citation type="submission" date="2022-01" db="EMBL/GenBank/DDBJ databases">
        <authorList>
            <person name="King R."/>
        </authorList>
    </citation>
    <scope>NUCLEOTIDE SEQUENCE</scope>
</reference>
<dbReference type="OrthoDB" id="333024at2759"/>
<evidence type="ECO:0000256" key="14">
    <source>
        <dbReference type="PIRSR" id="PIRSR000362-1"/>
    </source>
</evidence>
<dbReference type="GO" id="GO:0016491">
    <property type="term" value="F:oxidoreductase activity"/>
    <property type="evidence" value="ECO:0007669"/>
    <property type="project" value="UniProtKB-KW"/>
</dbReference>
<feature type="binding site" evidence="14">
    <location>
        <position position="384"/>
    </location>
    <ligand>
        <name>FAD</name>
        <dbReference type="ChEBI" id="CHEBI:57692"/>
    </ligand>
</feature>
<dbReference type="InterPro" id="IPR021163">
    <property type="entry name" value="Ferredox_Rdtase_adrenod"/>
</dbReference>
<evidence type="ECO:0000256" key="5">
    <source>
        <dbReference type="ARBA" id="ARBA00016287"/>
    </source>
</evidence>
<evidence type="ECO:0000256" key="8">
    <source>
        <dbReference type="ARBA" id="ARBA00022827"/>
    </source>
</evidence>
<dbReference type="GO" id="GO:0005739">
    <property type="term" value="C:mitochondrion"/>
    <property type="evidence" value="ECO:0007669"/>
    <property type="project" value="UniProtKB-SubCell"/>
</dbReference>
<dbReference type="PIRSF" id="PIRSF000362">
    <property type="entry name" value="FNR"/>
    <property type="match status" value="1"/>
</dbReference>
<dbReference type="InterPro" id="IPR036188">
    <property type="entry name" value="FAD/NAD-bd_sf"/>
</dbReference>
<dbReference type="InterPro" id="IPR055275">
    <property type="entry name" value="Ferredox_Rdtase"/>
</dbReference>
<dbReference type="AlphaFoldDB" id="A0A9N9RR40"/>
<dbReference type="PANTHER" id="PTHR48467:SF1">
    <property type="entry name" value="GLUTAMATE SYNTHASE 1 [NADH], CHLOROPLASTIC-LIKE"/>
    <property type="match status" value="1"/>
</dbReference>
<feature type="binding site" evidence="14">
    <location>
        <begin position="391"/>
        <end position="393"/>
    </location>
    <ligand>
        <name>FAD</name>
        <dbReference type="ChEBI" id="CHEBI:57692"/>
    </ligand>
</feature>
<dbReference type="Gene3D" id="3.50.50.60">
    <property type="entry name" value="FAD/NAD(P)-binding domain"/>
    <property type="match status" value="1"/>
</dbReference>
<dbReference type="PRINTS" id="PR00419">
    <property type="entry name" value="ADXRDTASE"/>
</dbReference>
<keyword evidence="13" id="KW-0496">Mitochondrion</keyword>
<evidence type="ECO:0000256" key="9">
    <source>
        <dbReference type="ARBA" id="ARBA00022857"/>
    </source>
</evidence>
<comment type="catalytic activity">
    <reaction evidence="12 13">
        <text>2 reduced [adrenodoxin] + NADP(+) + H(+) = 2 oxidized [adrenodoxin] + NADPH</text>
        <dbReference type="Rhea" id="RHEA:42312"/>
        <dbReference type="Rhea" id="RHEA-COMP:9998"/>
        <dbReference type="Rhea" id="RHEA-COMP:9999"/>
        <dbReference type="ChEBI" id="CHEBI:15378"/>
        <dbReference type="ChEBI" id="CHEBI:33737"/>
        <dbReference type="ChEBI" id="CHEBI:33738"/>
        <dbReference type="ChEBI" id="CHEBI:57783"/>
        <dbReference type="ChEBI" id="CHEBI:58349"/>
        <dbReference type="EC" id="1.18.1.6"/>
    </reaction>
</comment>
<evidence type="ECO:0000256" key="13">
    <source>
        <dbReference type="PIRNR" id="PIRNR000362"/>
    </source>
</evidence>
<evidence type="ECO:0000313" key="16">
    <source>
        <dbReference type="EMBL" id="CAG9800894.1"/>
    </source>
</evidence>
<keyword evidence="9 13" id="KW-0521">NADP</keyword>
<feature type="binding site" evidence="15">
    <location>
        <begin position="220"/>
        <end position="221"/>
    </location>
    <ligand>
        <name>NADP(+)</name>
        <dbReference type="ChEBI" id="CHEBI:58349"/>
    </ligand>
</feature>
<keyword evidence="6" id="KW-0813">Transport</keyword>
<evidence type="ECO:0000256" key="3">
    <source>
        <dbReference type="ARBA" id="ARBA00008312"/>
    </source>
</evidence>
<feature type="binding site" evidence="14">
    <location>
        <position position="105"/>
    </location>
    <ligand>
        <name>FAD</name>
        <dbReference type="ChEBI" id="CHEBI:57692"/>
    </ligand>
</feature>
<dbReference type="Pfam" id="PF13450">
    <property type="entry name" value="NAD_binding_8"/>
    <property type="match status" value="1"/>
</dbReference>
<evidence type="ECO:0000256" key="12">
    <source>
        <dbReference type="ARBA" id="ARBA00048933"/>
    </source>
</evidence>
<dbReference type="PANTHER" id="PTHR48467">
    <property type="entry name" value="GLUTAMATE SYNTHASE 1 [NADH], CHLOROPLASTIC-LIKE"/>
    <property type="match status" value="1"/>
</dbReference>
<keyword evidence="7 13" id="KW-0285">Flavoprotein</keyword>
<dbReference type="SUPFAM" id="SSF51971">
    <property type="entry name" value="Nucleotide-binding domain"/>
    <property type="match status" value="1"/>
</dbReference>
<feature type="binding site" evidence="15">
    <location>
        <begin position="176"/>
        <end position="179"/>
    </location>
    <ligand>
        <name>NADP(+)</name>
        <dbReference type="ChEBI" id="CHEBI:58349"/>
    </ligand>
</feature>
<dbReference type="EMBL" id="OU895877">
    <property type="protein sequence ID" value="CAG9800894.1"/>
    <property type="molecule type" value="Genomic_DNA"/>
</dbReference>
<evidence type="ECO:0000256" key="4">
    <source>
        <dbReference type="ARBA" id="ARBA00013219"/>
    </source>
</evidence>
<evidence type="ECO:0000256" key="6">
    <source>
        <dbReference type="ARBA" id="ARBA00022448"/>
    </source>
</evidence>
<comment type="similarity">
    <text evidence="3 13">Belongs to the ferredoxin--NADP reductase type 1 family.</text>
</comment>
<name>A0A9N9RR40_9DIPT</name>
<keyword evidence="10" id="KW-0249">Electron transport</keyword>
<evidence type="ECO:0000256" key="15">
    <source>
        <dbReference type="PIRSR" id="PIRSR000362-2"/>
    </source>
</evidence>
<proteinExistence type="inferred from homology"/>
<evidence type="ECO:0000256" key="7">
    <source>
        <dbReference type="ARBA" id="ARBA00022630"/>
    </source>
</evidence>
<evidence type="ECO:0000256" key="2">
    <source>
        <dbReference type="ARBA" id="ARBA00004731"/>
    </source>
</evidence>
<gene>
    <name evidence="16" type="ORF">CHIRRI_LOCUS3832</name>
</gene>
<feature type="binding site" evidence="14">
    <location>
        <position position="40"/>
    </location>
    <ligand>
        <name>FAD</name>
        <dbReference type="ChEBI" id="CHEBI:57692"/>
    </ligand>
</feature>
<feature type="binding site" evidence="14">
    <location>
        <position position="61"/>
    </location>
    <ligand>
        <name>FAD</name>
        <dbReference type="ChEBI" id="CHEBI:57692"/>
    </ligand>
</feature>
<dbReference type="FunFam" id="3.50.50.60:FF:000229">
    <property type="entry name" value="NADPH:adrenodoxin oxidoreductase, mitochondrial"/>
    <property type="match status" value="1"/>
</dbReference>
<evidence type="ECO:0000256" key="1">
    <source>
        <dbReference type="ARBA" id="ARBA00001974"/>
    </source>
</evidence>
<sequence>MFTVRSSILKTLISSNFSKFKYFSTLNNEIKVCIVGGGAAGFYSSQYLLKHLPNTQIDVIEKLPVPFGLVRYGVAPDHPEVKNVINTFNKTAQHPNFKYYGNVSLGKEVTLDELRKAYNIVVLSYGSEIDTLLNISGEDKKNFMSAREFVGWYNGTPGLEELNPDLSGEEVILIGNGNVAIDVARILLTPVDILKKTDITEYSIEALSRSKVKKVYMVGRRGPLQAAFTIAELREMLKIPNVQTIWRSADFEGITSDTVTSLPRPKKRITELMLKSLQEAPKASSDDKQFLPIFFRSPIQINGDSQVESIDFSHTVLKNDRAIATNDVEKITGQLVCRSIGYKATSVDPSINFDDKNGRVVNKHGRVLMKDSTEIDKGLYVAGWLGTGPSGVILTTMNNAFQISQTIIDDIKNGELNCDEKKPGFDYSKFRAVTWDDWKKIDEKEVECGKKLDKPREKIVSVDEMLKLI</sequence>
<feature type="binding site" evidence="14">
    <location>
        <position position="69"/>
    </location>
    <ligand>
        <name>FAD</name>
        <dbReference type="ChEBI" id="CHEBI:57692"/>
    </ligand>
</feature>
<keyword evidence="17" id="KW-1185">Reference proteome</keyword>
<dbReference type="Gene3D" id="3.40.50.720">
    <property type="entry name" value="NAD(P)-binding Rossmann-like Domain"/>
    <property type="match status" value="1"/>
</dbReference>
<comment type="cofactor">
    <cofactor evidence="1 13 14">
        <name>FAD</name>
        <dbReference type="ChEBI" id="CHEBI:57692"/>
    </cofactor>
</comment>
<organism evidence="16 17">
    <name type="scientific">Chironomus riparius</name>
    <dbReference type="NCBI Taxonomy" id="315576"/>
    <lineage>
        <taxon>Eukaryota</taxon>
        <taxon>Metazoa</taxon>
        <taxon>Ecdysozoa</taxon>
        <taxon>Arthropoda</taxon>
        <taxon>Hexapoda</taxon>
        <taxon>Insecta</taxon>
        <taxon>Pterygota</taxon>
        <taxon>Neoptera</taxon>
        <taxon>Endopterygota</taxon>
        <taxon>Diptera</taxon>
        <taxon>Nematocera</taxon>
        <taxon>Chironomoidea</taxon>
        <taxon>Chironomidae</taxon>
        <taxon>Chironominae</taxon>
        <taxon>Chironomus</taxon>
    </lineage>
</organism>